<dbReference type="Gene3D" id="3.40.50.2300">
    <property type="match status" value="1"/>
</dbReference>
<dbReference type="SMART" id="SM00448">
    <property type="entry name" value="REC"/>
    <property type="match status" value="1"/>
</dbReference>
<protein>
    <submittedName>
        <fullName evidence="3">CheY-like receiver</fullName>
    </submittedName>
</protein>
<evidence type="ECO:0000313" key="4">
    <source>
        <dbReference type="Proteomes" id="UP000011717"/>
    </source>
</evidence>
<sequence length="127" mass="14023">MTDPCISSLNGRSVLIVEDEVLIALDIEAALEDRGAIVHGPITRLSDGLPIAEDPEQEFDCAVLDVNLRGEEVFPIAERLRARGVPFLFHTGHGDSETLQRRFTGAPVCNKPFQTERLVSELEKLID</sequence>
<dbReference type="SUPFAM" id="SSF52172">
    <property type="entry name" value="CheY-like"/>
    <property type="match status" value="1"/>
</dbReference>
<accession>M2T6D7</accession>
<keyword evidence="1" id="KW-0597">Phosphoprotein</keyword>
<dbReference type="InterPro" id="IPR011006">
    <property type="entry name" value="CheY-like_superfamily"/>
</dbReference>
<evidence type="ECO:0000259" key="2">
    <source>
        <dbReference type="PROSITE" id="PS50110"/>
    </source>
</evidence>
<dbReference type="PROSITE" id="PS50110">
    <property type="entry name" value="RESPONSE_REGULATORY"/>
    <property type="match status" value="1"/>
</dbReference>
<dbReference type="RefSeq" id="WP_008603518.1">
    <property type="nucleotide sequence ID" value="NZ_AMRV01000010.1"/>
</dbReference>
<comment type="caution">
    <text evidence="3">The sequence shown here is derived from an EMBL/GenBank/DDBJ whole genome shotgun (WGS) entry which is preliminary data.</text>
</comment>
<dbReference type="OrthoDB" id="582170at2"/>
<feature type="modified residue" description="4-aspartylphosphate" evidence="1">
    <location>
        <position position="65"/>
    </location>
</feature>
<gene>
    <name evidence="3" type="ORF">C725_2562</name>
</gene>
<dbReference type="Pfam" id="PF00072">
    <property type="entry name" value="Response_reg"/>
    <property type="match status" value="1"/>
</dbReference>
<dbReference type="GO" id="GO:0000160">
    <property type="term" value="P:phosphorelay signal transduction system"/>
    <property type="evidence" value="ECO:0007669"/>
    <property type="project" value="InterPro"/>
</dbReference>
<name>M2T6D7_9SPHN</name>
<feature type="domain" description="Response regulatory" evidence="2">
    <location>
        <begin position="13"/>
        <end position="126"/>
    </location>
</feature>
<proteinExistence type="predicted"/>
<dbReference type="EMBL" id="AMRV01000010">
    <property type="protein sequence ID" value="EMD82074.1"/>
    <property type="molecule type" value="Genomic_DNA"/>
</dbReference>
<evidence type="ECO:0000313" key="3">
    <source>
        <dbReference type="EMBL" id="EMD82074.1"/>
    </source>
</evidence>
<keyword evidence="4" id="KW-1185">Reference proteome</keyword>
<dbReference type="AlphaFoldDB" id="M2T6D7"/>
<reference evidence="3 4" key="1">
    <citation type="journal article" date="2013" name="Genome Announc.">
        <title>Draft Genome Sequence of Strain JLT2015T, Belonging to the Family Sphingomonadaceae of the Alphaproteobacteria.</title>
        <authorList>
            <person name="Tang K."/>
            <person name="Liu K."/>
            <person name="Li S."/>
            <person name="Jiao N."/>
        </authorList>
    </citation>
    <scope>NUCLEOTIDE SEQUENCE [LARGE SCALE GENOMIC DNA]</scope>
    <source>
        <strain evidence="3 4">JLT2015</strain>
    </source>
</reference>
<dbReference type="Proteomes" id="UP000011717">
    <property type="component" value="Unassembled WGS sequence"/>
</dbReference>
<evidence type="ECO:0000256" key="1">
    <source>
        <dbReference type="PROSITE-ProRule" id="PRU00169"/>
    </source>
</evidence>
<organism evidence="3 4">
    <name type="scientific">Pacificimonas flava</name>
    <dbReference type="NCBI Taxonomy" id="1234595"/>
    <lineage>
        <taxon>Bacteria</taxon>
        <taxon>Pseudomonadati</taxon>
        <taxon>Pseudomonadota</taxon>
        <taxon>Alphaproteobacteria</taxon>
        <taxon>Sphingomonadales</taxon>
        <taxon>Sphingosinicellaceae</taxon>
        <taxon>Pacificimonas</taxon>
    </lineage>
</organism>
<dbReference type="InterPro" id="IPR001789">
    <property type="entry name" value="Sig_transdc_resp-reg_receiver"/>
</dbReference>